<gene>
    <name evidence="4" type="ORF">MNBD_ACTINO01-29</name>
</gene>
<evidence type="ECO:0000259" key="2">
    <source>
        <dbReference type="Pfam" id="PF01575"/>
    </source>
</evidence>
<evidence type="ECO:0000259" key="3">
    <source>
        <dbReference type="Pfam" id="PF13452"/>
    </source>
</evidence>
<evidence type="ECO:0000313" key="4">
    <source>
        <dbReference type="EMBL" id="VAV91389.1"/>
    </source>
</evidence>
<dbReference type="EMBL" id="UOEI01000059">
    <property type="protein sequence ID" value="VAV91389.1"/>
    <property type="molecule type" value="Genomic_DNA"/>
</dbReference>
<feature type="domain" description="MaoC-like" evidence="2">
    <location>
        <begin position="163"/>
        <end position="236"/>
    </location>
</feature>
<organism evidence="4">
    <name type="scientific">hydrothermal vent metagenome</name>
    <dbReference type="NCBI Taxonomy" id="652676"/>
    <lineage>
        <taxon>unclassified sequences</taxon>
        <taxon>metagenomes</taxon>
        <taxon>ecological metagenomes</taxon>
    </lineage>
</organism>
<evidence type="ECO:0000256" key="1">
    <source>
        <dbReference type="SAM" id="MobiDB-lite"/>
    </source>
</evidence>
<dbReference type="Pfam" id="PF01575">
    <property type="entry name" value="MaoC_dehydratas"/>
    <property type="match status" value="1"/>
</dbReference>
<dbReference type="InterPro" id="IPR029069">
    <property type="entry name" value="HotDog_dom_sf"/>
</dbReference>
<feature type="region of interest" description="Disordered" evidence="1">
    <location>
        <begin position="131"/>
        <end position="162"/>
    </location>
</feature>
<dbReference type="Gene3D" id="3.10.129.10">
    <property type="entry name" value="Hotdog Thioesterase"/>
    <property type="match status" value="1"/>
</dbReference>
<dbReference type="AlphaFoldDB" id="A0A3B0RHC3"/>
<dbReference type="SUPFAM" id="SSF54637">
    <property type="entry name" value="Thioesterase/thiol ester dehydrase-isomerase"/>
    <property type="match status" value="2"/>
</dbReference>
<dbReference type="InterPro" id="IPR002539">
    <property type="entry name" value="MaoC-like_dom"/>
</dbReference>
<dbReference type="CDD" id="cd03441">
    <property type="entry name" value="R_hydratase_like"/>
    <property type="match status" value="1"/>
</dbReference>
<evidence type="ECO:0008006" key="5">
    <source>
        <dbReference type="Google" id="ProtNLM"/>
    </source>
</evidence>
<feature type="domain" description="FAS1-like dehydratase" evidence="3">
    <location>
        <begin position="29"/>
        <end position="126"/>
    </location>
</feature>
<dbReference type="InterPro" id="IPR039569">
    <property type="entry name" value="FAS1-like_DH_region"/>
</dbReference>
<sequence>MESIRTPADLEGQPIGPVEVEITADRVALYVDVTGDDPERWRAEAPPGFGSVLLFAVADEFLYHPKMIEYTAMLLHLDQAFTYHAPMRIGTTVAVEGTITRVRERAGSFFVTFEATASDDHGPVVTSRSTFVLSNQRAQPPAETRKEPPARERGENDGSLRSASRHDLVRYGAATRDFNPFHWDHDFAVDSGLPGVVVHGLFMYAWMVQEAARVAGGRPILEAKIRFRAALHPAQQAVLATTLEDERVAIVLALGDEQLVTGTATVALDGG</sequence>
<name>A0A3B0RHC3_9ZZZZ</name>
<accession>A0A3B0RHC3</accession>
<dbReference type="Pfam" id="PF13452">
    <property type="entry name" value="FAS1_DH_region"/>
    <property type="match status" value="1"/>
</dbReference>
<proteinExistence type="predicted"/>
<reference evidence="4" key="1">
    <citation type="submission" date="2018-06" db="EMBL/GenBank/DDBJ databases">
        <authorList>
            <person name="Zhirakovskaya E."/>
        </authorList>
    </citation>
    <scope>NUCLEOTIDE SEQUENCE</scope>
</reference>
<feature type="compositionally biased region" description="Basic and acidic residues" evidence="1">
    <location>
        <begin position="143"/>
        <end position="162"/>
    </location>
</feature>
<dbReference type="PANTHER" id="PTHR43841:SF3">
    <property type="entry name" value="(3R)-HYDROXYACYL-ACP DEHYDRATASE SUBUNIT HADB"/>
    <property type="match status" value="1"/>
</dbReference>
<protein>
    <recommendedName>
        <fullName evidence="5">MaoC-like domain-containing protein</fullName>
    </recommendedName>
</protein>
<dbReference type="PANTHER" id="PTHR43841">
    <property type="entry name" value="3-HYDROXYACYL-THIOESTER DEHYDRATASE HTDX-RELATED"/>
    <property type="match status" value="1"/>
</dbReference>